<name>S7V9U0_9BACT</name>
<protein>
    <recommendedName>
        <fullName evidence="2">Heparinase II/III-like C-terminal domain-containing protein</fullName>
    </recommendedName>
</protein>
<dbReference type="PANTHER" id="PTHR38045:SF1">
    <property type="entry name" value="HEPARINASE II_III-LIKE PROTEIN"/>
    <property type="match status" value="1"/>
</dbReference>
<evidence type="ECO:0000256" key="1">
    <source>
        <dbReference type="ARBA" id="ARBA00004196"/>
    </source>
</evidence>
<dbReference type="InterPro" id="IPR008929">
    <property type="entry name" value="Chondroitin_lyas"/>
</dbReference>
<sequence>MVYLVEKDPEILQRLNEEVLAACNFPTWNPKHFLDVGEMSLAIALAIDWTAGELPKSTLSLAKKSLIEKGIMPSWPENGDTPKWVNGTNNWNQVCNAGMIAASITIAEENPALAAKTIKRSIAGMNHALAEYAPDGAYPEGPTYWGYGTMFSVMTAAMLESAFGTDFGIGEYPGFKESANFGLLTLAPSKLLYNYADSPDIPELYNDFTLSWFASKTGDKNYLNHARFMQTPEEIGKISRLAGAGLVWTAQFEEKESGFIPSAWKGEGANPLVIFTGQGENKEGFYFGGKGGRGSISHGNMDAGSFIFELDGVRWVIDPGNQSYGLLARAGFDLWNRCQECDRWKLLTKNNFGHSTISVNNKRHVVDGLATIIDFKDGENPEATFDLTPTFAGQLKSAKRKFTKDSPRSIVIEDQIETNDSTKLITWQLMTQANIELVDGGAVLTQDGKTLMLENLSHPGISLSVISLDPAPLELDRHIENLKRIELRVPSWILEGNKVKIKVRLYGE</sequence>
<reference evidence="3 4" key="1">
    <citation type="journal article" date="2013" name="Genome Announc.">
        <title>Draft Genome Sequence of Cyclobacterium qasimii Strain M12-11BT, Isolated from Arctic Marine Sediment.</title>
        <authorList>
            <person name="Shivaji S."/>
            <person name="Ara S."/>
            <person name="Singh A."/>
            <person name="Kumar Pinnaka A."/>
        </authorList>
    </citation>
    <scope>NUCLEOTIDE SEQUENCE [LARGE SCALE GENOMIC DNA]</scope>
    <source>
        <strain evidence="3 4">M12-11B</strain>
    </source>
</reference>
<evidence type="ECO:0000313" key="4">
    <source>
        <dbReference type="Proteomes" id="UP000014974"/>
    </source>
</evidence>
<dbReference type="AlphaFoldDB" id="S7V9U0"/>
<dbReference type="Gene3D" id="1.50.10.100">
    <property type="entry name" value="Chondroitin AC/alginate lyase"/>
    <property type="match status" value="1"/>
</dbReference>
<dbReference type="InterPro" id="IPR012480">
    <property type="entry name" value="Hepar_II_III_C"/>
</dbReference>
<accession>S7V9U0</accession>
<feature type="domain" description="Heparinase II/III-like C-terminal" evidence="2">
    <location>
        <begin position="293"/>
        <end position="455"/>
    </location>
</feature>
<dbReference type="Gene3D" id="2.70.98.70">
    <property type="match status" value="1"/>
</dbReference>
<dbReference type="GO" id="GO:0016829">
    <property type="term" value="F:lyase activity"/>
    <property type="evidence" value="ECO:0007669"/>
    <property type="project" value="InterPro"/>
</dbReference>
<dbReference type="GO" id="GO:0030313">
    <property type="term" value="C:cell envelope"/>
    <property type="evidence" value="ECO:0007669"/>
    <property type="project" value="UniProtKB-SubCell"/>
</dbReference>
<proteinExistence type="predicted"/>
<dbReference type="eggNOG" id="COG4225">
    <property type="taxonomic scope" value="Bacteria"/>
</dbReference>
<comment type="caution">
    <text evidence="3">The sequence shown here is derived from an EMBL/GenBank/DDBJ whole genome shotgun (WGS) entry which is preliminary data.</text>
</comment>
<dbReference type="Proteomes" id="UP000014974">
    <property type="component" value="Unassembled WGS sequence"/>
</dbReference>
<gene>
    <name evidence="3" type="ORF">ADICYQ_3895</name>
</gene>
<evidence type="ECO:0000313" key="3">
    <source>
        <dbReference type="EMBL" id="EPR67025.1"/>
    </source>
</evidence>
<evidence type="ECO:0000259" key="2">
    <source>
        <dbReference type="Pfam" id="PF07940"/>
    </source>
</evidence>
<dbReference type="SUPFAM" id="SSF48230">
    <property type="entry name" value="Chondroitin AC/alginate lyase"/>
    <property type="match status" value="1"/>
</dbReference>
<dbReference type="Pfam" id="PF07940">
    <property type="entry name" value="Hepar_II_III_C"/>
    <property type="match status" value="1"/>
</dbReference>
<comment type="subcellular location">
    <subcellularLocation>
        <location evidence="1">Cell envelope</location>
    </subcellularLocation>
</comment>
<dbReference type="EMBL" id="ATNM01000136">
    <property type="protein sequence ID" value="EPR67025.1"/>
    <property type="molecule type" value="Genomic_DNA"/>
</dbReference>
<organism evidence="3 4">
    <name type="scientific">Cyclobacterium qasimii M12-11B</name>
    <dbReference type="NCBI Taxonomy" id="641524"/>
    <lineage>
        <taxon>Bacteria</taxon>
        <taxon>Pseudomonadati</taxon>
        <taxon>Bacteroidota</taxon>
        <taxon>Cytophagia</taxon>
        <taxon>Cytophagales</taxon>
        <taxon>Cyclobacteriaceae</taxon>
        <taxon>Cyclobacterium</taxon>
    </lineage>
</organism>
<dbReference type="PANTHER" id="PTHR38045">
    <property type="entry name" value="CHROMOSOME 1, WHOLE GENOME SHOTGUN SEQUENCE"/>
    <property type="match status" value="1"/>
</dbReference>
<dbReference type="STRING" id="641524.ADICYQ_3895"/>